<reference evidence="1 2" key="1">
    <citation type="submission" date="2018-02" db="EMBL/GenBank/DDBJ databases">
        <title>The genomes of Aspergillus section Nigri reveals drivers in fungal speciation.</title>
        <authorList>
            <consortium name="DOE Joint Genome Institute"/>
            <person name="Vesth T.C."/>
            <person name="Nybo J."/>
            <person name="Theobald S."/>
            <person name="Brandl J."/>
            <person name="Frisvad J.C."/>
            <person name="Nielsen K.F."/>
            <person name="Lyhne E.K."/>
            <person name="Kogle M.E."/>
            <person name="Kuo A."/>
            <person name="Riley R."/>
            <person name="Clum A."/>
            <person name="Nolan M."/>
            <person name="Lipzen A."/>
            <person name="Salamov A."/>
            <person name="Henrissat B."/>
            <person name="Wiebenga A."/>
            <person name="De vries R.P."/>
            <person name="Grigoriev I.V."/>
            <person name="Mortensen U.H."/>
            <person name="Andersen M.R."/>
            <person name="Baker S.E."/>
        </authorList>
    </citation>
    <scope>NUCLEOTIDE SEQUENCE [LARGE SCALE GENOMIC DNA]</scope>
    <source>
        <strain evidence="1 2">CBS 114.51</strain>
    </source>
</reference>
<dbReference type="OrthoDB" id="10596035at2759"/>
<name>A0A8T8WNY8_ASPJA</name>
<gene>
    <name evidence="1" type="ORF">BO86DRAFT_215493</name>
</gene>
<sequence>MVIWKSIERRLGRFLADIRATGSLQKTYLILHSRVLLRCEDREIARRMHTSPVDRERPRSELPVVSVVSSPLIILERNMNSGEMSFA</sequence>
<proteinExistence type="predicted"/>
<dbReference type="GeneID" id="37170576"/>
<evidence type="ECO:0000313" key="2">
    <source>
        <dbReference type="Proteomes" id="UP000249497"/>
    </source>
</evidence>
<dbReference type="EMBL" id="KZ824840">
    <property type="protein sequence ID" value="RAH77548.1"/>
    <property type="molecule type" value="Genomic_DNA"/>
</dbReference>
<protein>
    <submittedName>
        <fullName evidence="1">Uncharacterized protein</fullName>
    </submittedName>
</protein>
<dbReference type="AlphaFoldDB" id="A0A8T8WNY8"/>
<dbReference type="RefSeq" id="XP_025523442.1">
    <property type="nucleotide sequence ID" value="XM_025666884.1"/>
</dbReference>
<evidence type="ECO:0000313" key="1">
    <source>
        <dbReference type="EMBL" id="RAH77548.1"/>
    </source>
</evidence>
<keyword evidence="2" id="KW-1185">Reference proteome</keyword>
<organism evidence="1 2">
    <name type="scientific">Aspergillus japonicus CBS 114.51</name>
    <dbReference type="NCBI Taxonomy" id="1448312"/>
    <lineage>
        <taxon>Eukaryota</taxon>
        <taxon>Fungi</taxon>
        <taxon>Dikarya</taxon>
        <taxon>Ascomycota</taxon>
        <taxon>Pezizomycotina</taxon>
        <taxon>Eurotiomycetes</taxon>
        <taxon>Eurotiomycetidae</taxon>
        <taxon>Eurotiales</taxon>
        <taxon>Aspergillaceae</taxon>
        <taxon>Aspergillus</taxon>
        <taxon>Aspergillus subgen. Circumdati</taxon>
    </lineage>
</organism>
<dbReference type="Proteomes" id="UP000249497">
    <property type="component" value="Unassembled WGS sequence"/>
</dbReference>
<accession>A0A8T8WNY8</accession>